<evidence type="ECO:0000313" key="2">
    <source>
        <dbReference type="EMBL" id="OHT18154.1"/>
    </source>
</evidence>
<keyword evidence="1" id="KW-0732">Signal</keyword>
<dbReference type="RefSeq" id="WP_015458836.1">
    <property type="nucleotide sequence ID" value="NZ_MIPT01000001.1"/>
</dbReference>
<evidence type="ECO:0000313" key="3">
    <source>
        <dbReference type="Proteomes" id="UP000179467"/>
    </source>
</evidence>
<accession>A0A1S1H7T0</accession>
<proteinExistence type="predicted"/>
<evidence type="ECO:0008006" key="4">
    <source>
        <dbReference type="Google" id="ProtNLM"/>
    </source>
</evidence>
<organism evidence="2 3">
    <name type="scientific">Edaphosphingomonas haloaromaticamans</name>
    <dbReference type="NCBI Taxonomy" id="653954"/>
    <lineage>
        <taxon>Bacteria</taxon>
        <taxon>Pseudomonadati</taxon>
        <taxon>Pseudomonadota</taxon>
        <taxon>Alphaproteobacteria</taxon>
        <taxon>Sphingomonadales</taxon>
        <taxon>Rhizorhabdaceae</taxon>
        <taxon>Edaphosphingomonas</taxon>
    </lineage>
</organism>
<dbReference type="Proteomes" id="UP000179467">
    <property type="component" value="Unassembled WGS sequence"/>
</dbReference>
<protein>
    <recommendedName>
        <fullName evidence="4">PsbP C-terminal domain-containing protein</fullName>
    </recommendedName>
</protein>
<keyword evidence="3" id="KW-1185">Reference proteome</keyword>
<feature type="chain" id="PRO_5010236637" description="PsbP C-terminal domain-containing protein" evidence="1">
    <location>
        <begin position="20"/>
        <end position="194"/>
    </location>
</feature>
<sequence>MKPITLIIAAALAAAPAYAGNSLIPAGRTVQVAKSAMAVTPGSEWNKLGRRPGTNGEIWTLDGDKLNRVTFYGGIAQDTTLFREVDRKNSPLPRFSQTMLLTDVPKLLENSYRVALGSALFTIDQMEPARFGGVDGIRFTYSFVAGNQEVQSKGEARAAIVKGRLYMISYEAPALHFFEKNVAQFRQIADSATF</sequence>
<comment type="caution">
    <text evidence="2">The sequence shown here is derived from an EMBL/GenBank/DDBJ whole genome shotgun (WGS) entry which is preliminary data.</text>
</comment>
<feature type="signal peptide" evidence="1">
    <location>
        <begin position="1"/>
        <end position="19"/>
    </location>
</feature>
<dbReference type="OrthoDB" id="6306524at2"/>
<dbReference type="EMBL" id="MIPT01000001">
    <property type="protein sequence ID" value="OHT18154.1"/>
    <property type="molecule type" value="Genomic_DNA"/>
</dbReference>
<gene>
    <name evidence="2" type="ORF">BHE75_00123</name>
</gene>
<evidence type="ECO:0000256" key="1">
    <source>
        <dbReference type="SAM" id="SignalP"/>
    </source>
</evidence>
<dbReference type="AlphaFoldDB" id="A0A1S1H7T0"/>
<name>A0A1S1H7T0_9SPHN</name>
<reference evidence="2 3" key="1">
    <citation type="submission" date="2016-09" db="EMBL/GenBank/DDBJ databases">
        <title>Metabolic pathway, cell adaptation mechanisms and a novel monoxygenase revealed through proteogenomic-transcription analysis of a Sphingomonas haloaromaticamans strain degrading the fungicide ortho-phenylphenol.</title>
        <authorList>
            <person name="Perruchon C."/>
            <person name="Papadopoulou E.S."/>
            <person name="Rousidou C."/>
            <person name="Vasileiadis S."/>
            <person name="Tanou G."/>
            <person name="Amoutzias G."/>
            <person name="Molassiotis A."/>
            <person name="Karpouzas D.G."/>
        </authorList>
    </citation>
    <scope>NUCLEOTIDE SEQUENCE [LARGE SCALE GENOMIC DNA]</scope>
    <source>
        <strain evidence="2 3">P3</strain>
    </source>
</reference>